<reference evidence="1" key="2">
    <citation type="journal article" date="2011" name="Microb. Cell Fact.">
        <title>Characterization of a cryptic plasmid pSM429 and its application for heterologous expression in psychrophilic Pseudoalteromonas.</title>
        <authorList>
            <person name="Zhao D.L."/>
            <person name="Yu Z.C."/>
            <person name="Li P.Y."/>
            <person name="Wu Z.Y."/>
            <person name="Chen X.L."/>
            <person name="Shi M."/>
            <person name="Yu Y."/>
            <person name="Chen B."/>
            <person name="Zhou B.C."/>
            <person name="Zhang Y.Z."/>
        </authorList>
    </citation>
    <scope>NUCLEOTIDE SEQUENCE</scope>
    <source>
        <strain evidence="1">Bsi429</strain>
        <plasmid evidence="1">pPBS</plasmid>
    </source>
</reference>
<keyword evidence="1" id="KW-0614">Plasmid</keyword>
<name>B4YPC8_9GAMM</name>
<dbReference type="EMBL" id="EU627679">
    <property type="protein sequence ID" value="ACG50187.1"/>
    <property type="molecule type" value="Genomic_DNA"/>
</dbReference>
<reference evidence="1" key="1">
    <citation type="submission" date="2008-08" db="EMBL/GenBank/DDBJ databases">
        <title>pPBS: a novel plasmid from the Antarctic bacterium Bsi429.</title>
        <authorList>
            <person name="Wu Z."/>
            <person name="Zhao D."/>
            <person name="Chen X."/>
            <person name="Zhang X."/>
            <person name="Zhang Y."/>
            <person name="Chen B."/>
            <person name="Yu Y."/>
        </authorList>
    </citation>
    <scope>NUCLEOTIDE SEQUENCE</scope>
    <source>
        <strain evidence="1">Bsi429</strain>
        <plasmid evidence="1">pPBS</plasmid>
    </source>
</reference>
<accession>B4YPC8</accession>
<dbReference type="InterPro" id="IPR036390">
    <property type="entry name" value="WH_DNA-bd_sf"/>
</dbReference>
<evidence type="ECO:0000313" key="1">
    <source>
        <dbReference type="EMBL" id="ACG50187.1"/>
    </source>
</evidence>
<dbReference type="Gene3D" id="1.10.10.10">
    <property type="entry name" value="Winged helix-like DNA-binding domain superfamily/Winged helix DNA-binding domain"/>
    <property type="match status" value="1"/>
</dbReference>
<organism evidence="1">
    <name type="scientific">Pseudoalteromonas sp. Bsi429</name>
    <dbReference type="NCBI Taxonomy" id="529381"/>
    <lineage>
        <taxon>Bacteria</taxon>
        <taxon>Pseudomonadati</taxon>
        <taxon>Pseudomonadota</taxon>
        <taxon>Gammaproteobacteria</taxon>
        <taxon>Alteromonadales</taxon>
        <taxon>Pseudoalteromonadaceae</taxon>
        <taxon>Pseudoalteromonas</taxon>
    </lineage>
</organism>
<sequence>MSELKILKQILKADLTKNELKTVIFLLSIDDKTIQLTNAEIAEKLGFTASNTIRTLKKLKSVNVIGERKNGIFIKSINSWKQTKNQ</sequence>
<dbReference type="InterPro" id="IPR036388">
    <property type="entry name" value="WH-like_DNA-bd_sf"/>
</dbReference>
<protein>
    <submittedName>
        <fullName evidence="1">Putative transcription regulator</fullName>
    </submittedName>
</protein>
<geneLocation type="plasmid" evidence="1">
    <name>pPBS</name>
</geneLocation>
<dbReference type="SUPFAM" id="SSF46785">
    <property type="entry name" value="Winged helix' DNA-binding domain"/>
    <property type="match status" value="1"/>
</dbReference>
<proteinExistence type="predicted"/>
<dbReference type="AlphaFoldDB" id="B4YPC8"/>